<keyword evidence="1" id="KW-0378">Hydrolase</keyword>
<dbReference type="SUPFAM" id="SSF53474">
    <property type="entry name" value="alpha/beta-Hydrolases"/>
    <property type="match status" value="1"/>
</dbReference>
<keyword evidence="3" id="KW-0443">Lipid metabolism</keyword>
<organism evidence="4 5">
    <name type="scientific">Azorhizobium oxalatiphilum</name>
    <dbReference type="NCBI Taxonomy" id="980631"/>
    <lineage>
        <taxon>Bacteria</taxon>
        <taxon>Pseudomonadati</taxon>
        <taxon>Pseudomonadota</taxon>
        <taxon>Alphaproteobacteria</taxon>
        <taxon>Hyphomicrobiales</taxon>
        <taxon>Xanthobacteraceae</taxon>
        <taxon>Azorhizobium</taxon>
    </lineage>
</organism>
<keyword evidence="5" id="KW-1185">Reference proteome</keyword>
<dbReference type="InterPro" id="IPR029058">
    <property type="entry name" value="AB_hydrolase_fold"/>
</dbReference>
<keyword evidence="2" id="KW-0442">Lipid degradation</keyword>
<gene>
    <name evidence="4" type="ORF">GCM10007301_12350</name>
</gene>
<dbReference type="Gene3D" id="3.40.50.1820">
    <property type="entry name" value="alpha/beta hydrolase"/>
    <property type="match status" value="1"/>
</dbReference>
<dbReference type="GO" id="GO:0016042">
    <property type="term" value="P:lipid catabolic process"/>
    <property type="evidence" value="ECO:0007669"/>
    <property type="project" value="UniProtKB-KW"/>
</dbReference>
<dbReference type="AlphaFoldDB" id="A0A917BRU1"/>
<evidence type="ECO:0000256" key="1">
    <source>
        <dbReference type="ARBA" id="ARBA00022801"/>
    </source>
</evidence>
<dbReference type="GO" id="GO:0003847">
    <property type="term" value="F:1-alkyl-2-acetylglycerophosphocholine esterase activity"/>
    <property type="evidence" value="ECO:0007669"/>
    <property type="project" value="TreeGrafter"/>
</dbReference>
<name>A0A917BRU1_9HYPH</name>
<protein>
    <submittedName>
        <fullName evidence="4">Uncharacterized protein</fullName>
    </submittedName>
</protein>
<dbReference type="EMBL" id="BMCT01000001">
    <property type="protein sequence ID" value="GGF54365.1"/>
    <property type="molecule type" value="Genomic_DNA"/>
</dbReference>
<proteinExistence type="predicted"/>
<comment type="caution">
    <text evidence="4">The sequence shown here is derived from an EMBL/GenBank/DDBJ whole genome shotgun (WGS) entry which is preliminary data.</text>
</comment>
<dbReference type="Proteomes" id="UP000606044">
    <property type="component" value="Unassembled WGS sequence"/>
</dbReference>
<reference evidence="4" key="1">
    <citation type="journal article" date="2014" name="Int. J. Syst. Evol. Microbiol.">
        <title>Complete genome sequence of Corynebacterium casei LMG S-19264T (=DSM 44701T), isolated from a smear-ripened cheese.</title>
        <authorList>
            <consortium name="US DOE Joint Genome Institute (JGI-PGF)"/>
            <person name="Walter F."/>
            <person name="Albersmeier A."/>
            <person name="Kalinowski J."/>
            <person name="Ruckert C."/>
        </authorList>
    </citation>
    <scope>NUCLEOTIDE SEQUENCE</scope>
    <source>
        <strain evidence="4">CCM 7897</strain>
    </source>
</reference>
<evidence type="ECO:0000313" key="4">
    <source>
        <dbReference type="EMBL" id="GGF54365.1"/>
    </source>
</evidence>
<dbReference type="PANTHER" id="PTHR10272">
    <property type="entry name" value="PLATELET-ACTIVATING FACTOR ACETYLHYDROLASE"/>
    <property type="match status" value="1"/>
</dbReference>
<dbReference type="PANTHER" id="PTHR10272:SF14">
    <property type="entry name" value="PAF ACETYLHYDROLASE FAMILY PROTEIN"/>
    <property type="match status" value="1"/>
</dbReference>
<sequence length="365" mass="37970">MAGLFSACWKARRGLLGLACAGAILWLGASLAPAAGSGASSLAAGLGTFAGALLSRARAGAADATAARHVVVLEGPAGSQRITAELWSPPPGSSTGKVLLYTPGSGQPRTDNAHTAAALAGMGFTVAALDDVETAPETRAATTPLQFDFSSGAAYELTLRDADIKVAAQAARLPAALDRLTALAAGERPPDWLAGLDLGRVGAFGWSLGGSTAADASITDRRIRAVANLDGWLFGAAAQGGVRVPYLLVLSDYPFPNDADLAAEDASRRYQSRLTRRDLEEERRLIARPGSAGYRLVGGVHENLSDLALGFGFWRTWRRLDPLKGKQEVDACLAGFFRFHLDAAGAGAPPPCASPHMERLLTLGW</sequence>
<evidence type="ECO:0000256" key="2">
    <source>
        <dbReference type="ARBA" id="ARBA00022963"/>
    </source>
</evidence>
<reference evidence="4" key="2">
    <citation type="submission" date="2020-09" db="EMBL/GenBank/DDBJ databases">
        <authorList>
            <person name="Sun Q."/>
            <person name="Sedlacek I."/>
        </authorList>
    </citation>
    <scope>NUCLEOTIDE SEQUENCE</scope>
    <source>
        <strain evidence="4">CCM 7897</strain>
    </source>
</reference>
<evidence type="ECO:0000313" key="5">
    <source>
        <dbReference type="Proteomes" id="UP000606044"/>
    </source>
</evidence>
<dbReference type="RefSeq" id="WP_188576348.1">
    <property type="nucleotide sequence ID" value="NZ_BMCT01000001.1"/>
</dbReference>
<evidence type="ECO:0000256" key="3">
    <source>
        <dbReference type="ARBA" id="ARBA00023098"/>
    </source>
</evidence>
<accession>A0A917BRU1</accession>